<dbReference type="EMBL" id="GBRH01184073">
    <property type="protein sequence ID" value="JAE13823.1"/>
    <property type="molecule type" value="Transcribed_RNA"/>
</dbReference>
<reference evidence="1" key="2">
    <citation type="journal article" date="2015" name="Data Brief">
        <title>Shoot transcriptome of the giant reed, Arundo donax.</title>
        <authorList>
            <person name="Barrero R.A."/>
            <person name="Guerrero F.D."/>
            <person name="Moolhuijzen P."/>
            <person name="Goolsby J.A."/>
            <person name="Tidwell J."/>
            <person name="Bellgard S.E."/>
            <person name="Bellgard M.I."/>
        </authorList>
    </citation>
    <scope>NUCLEOTIDE SEQUENCE</scope>
    <source>
        <tissue evidence="1">Shoot tissue taken approximately 20 cm above the soil surface</tissue>
    </source>
</reference>
<organism evidence="1">
    <name type="scientific">Arundo donax</name>
    <name type="common">Giant reed</name>
    <name type="synonym">Donax arundinaceus</name>
    <dbReference type="NCBI Taxonomy" id="35708"/>
    <lineage>
        <taxon>Eukaryota</taxon>
        <taxon>Viridiplantae</taxon>
        <taxon>Streptophyta</taxon>
        <taxon>Embryophyta</taxon>
        <taxon>Tracheophyta</taxon>
        <taxon>Spermatophyta</taxon>
        <taxon>Magnoliopsida</taxon>
        <taxon>Liliopsida</taxon>
        <taxon>Poales</taxon>
        <taxon>Poaceae</taxon>
        <taxon>PACMAD clade</taxon>
        <taxon>Arundinoideae</taxon>
        <taxon>Arundineae</taxon>
        <taxon>Arundo</taxon>
    </lineage>
</organism>
<name>A0A0A9FZL3_ARUDO</name>
<dbReference type="AlphaFoldDB" id="A0A0A9FZL3"/>
<evidence type="ECO:0000313" key="1">
    <source>
        <dbReference type="EMBL" id="JAE13823.1"/>
    </source>
</evidence>
<protein>
    <submittedName>
        <fullName evidence="1">Uncharacterized protein</fullName>
    </submittedName>
</protein>
<accession>A0A0A9FZL3</accession>
<sequence length="43" mass="4880">MVCRIVCSNVVGVDGLYTHRNWNSHDHICCGKFTGRGTRWKDG</sequence>
<reference evidence="1" key="1">
    <citation type="submission" date="2014-09" db="EMBL/GenBank/DDBJ databases">
        <authorList>
            <person name="Magalhaes I.L.F."/>
            <person name="Oliveira U."/>
            <person name="Santos F.R."/>
            <person name="Vidigal T.H.D.A."/>
            <person name="Brescovit A.D."/>
            <person name="Santos A.J."/>
        </authorList>
    </citation>
    <scope>NUCLEOTIDE SEQUENCE</scope>
    <source>
        <tissue evidence="1">Shoot tissue taken approximately 20 cm above the soil surface</tissue>
    </source>
</reference>
<proteinExistence type="predicted"/>